<dbReference type="EMBL" id="FQTW01000035">
    <property type="protein sequence ID" value="SHF05488.1"/>
    <property type="molecule type" value="Genomic_DNA"/>
</dbReference>
<evidence type="ECO:0000313" key="3">
    <source>
        <dbReference type="Proteomes" id="UP000184462"/>
    </source>
</evidence>
<reference evidence="2 3" key="1">
    <citation type="submission" date="2016-11" db="EMBL/GenBank/DDBJ databases">
        <authorList>
            <person name="Jaros S."/>
            <person name="Januszkiewicz K."/>
            <person name="Wedrychowicz H."/>
        </authorList>
    </citation>
    <scope>NUCLEOTIDE SEQUENCE [LARGE SCALE GENOMIC DNA]</scope>
    <source>
        <strain evidence="2 3">DSM 25661</strain>
    </source>
</reference>
<gene>
    <name evidence="2" type="ORF">SAMN05444278_1351</name>
</gene>
<keyword evidence="3" id="KW-1185">Reference proteome</keyword>
<evidence type="ECO:0000259" key="1">
    <source>
        <dbReference type="PROSITE" id="PS51781"/>
    </source>
</evidence>
<dbReference type="InterPro" id="IPR003646">
    <property type="entry name" value="SH3-like_bac-type"/>
</dbReference>
<protein>
    <submittedName>
        <fullName evidence="2">SH3 domain-containing protein</fullName>
    </submittedName>
</protein>
<feature type="domain" description="SH3b" evidence="1">
    <location>
        <begin position="19"/>
        <end position="98"/>
    </location>
</feature>
<name>A0A1M4YIP5_9FLAO</name>
<accession>A0A1M4YIP5</accession>
<sequence length="282" mass="33019">MKNVITILLLILTNYNFGQQIQYVNADNGLIVREKPEIGSDRIGKLEYGTRVYIIRETELDLTIKDGNKNISGKWVEIQEINGSQKGYVFNGFLTSNRLSKRIEIKFKDFSLKMELEVWDKNETLYKVQKDTAKVYVKLGETPEGKKIKIKQSKFKKIEVFQRHENSITIMNEGPHCDLTEWKHYYSDWKKLDFDLTEYTFISDSYERDDSEKFIDVNINDLKKAVEKECGGYWPELIKDIKSVNEYPSAVSMSRIYLKILLTDENDSVIEKIIEFEIPMGC</sequence>
<evidence type="ECO:0000313" key="2">
    <source>
        <dbReference type="EMBL" id="SHF05488.1"/>
    </source>
</evidence>
<dbReference type="Pfam" id="PF08239">
    <property type="entry name" value="SH3_3"/>
    <property type="match status" value="1"/>
</dbReference>
<dbReference type="AlphaFoldDB" id="A0A1M4YIP5"/>
<dbReference type="STRING" id="1155689.SAMN05444278_1351"/>
<proteinExistence type="predicted"/>
<organism evidence="2 3">
    <name type="scientific">Psychroflexus salarius</name>
    <dbReference type="NCBI Taxonomy" id="1155689"/>
    <lineage>
        <taxon>Bacteria</taxon>
        <taxon>Pseudomonadati</taxon>
        <taxon>Bacteroidota</taxon>
        <taxon>Flavobacteriia</taxon>
        <taxon>Flavobacteriales</taxon>
        <taxon>Flavobacteriaceae</taxon>
        <taxon>Psychroflexus</taxon>
    </lineage>
</organism>
<dbReference type="Gene3D" id="2.30.30.40">
    <property type="entry name" value="SH3 Domains"/>
    <property type="match status" value="1"/>
</dbReference>
<dbReference type="RefSeq" id="WP_073193787.1">
    <property type="nucleotide sequence ID" value="NZ_FQTW01000035.1"/>
</dbReference>
<dbReference type="PROSITE" id="PS51781">
    <property type="entry name" value="SH3B"/>
    <property type="match status" value="1"/>
</dbReference>
<dbReference type="OrthoDB" id="5984340at2"/>
<dbReference type="Proteomes" id="UP000184462">
    <property type="component" value="Unassembled WGS sequence"/>
</dbReference>